<feature type="transmembrane region" description="Helical" evidence="8">
    <location>
        <begin position="484"/>
        <end position="502"/>
    </location>
</feature>
<dbReference type="PANTHER" id="PTHR48041:SF119">
    <property type="entry name" value="ROA1P"/>
    <property type="match status" value="1"/>
</dbReference>
<dbReference type="AlphaFoldDB" id="A0A197KGG9"/>
<feature type="transmembrane region" description="Helical" evidence="8">
    <location>
        <begin position="576"/>
        <end position="599"/>
    </location>
</feature>
<evidence type="ECO:0000256" key="4">
    <source>
        <dbReference type="ARBA" id="ARBA00022741"/>
    </source>
</evidence>
<dbReference type="EMBL" id="KV442013">
    <property type="protein sequence ID" value="OAQ35771.1"/>
    <property type="molecule type" value="Genomic_DNA"/>
</dbReference>
<dbReference type="InterPro" id="IPR013525">
    <property type="entry name" value="ABC2_TM"/>
</dbReference>
<dbReference type="GO" id="GO:0016020">
    <property type="term" value="C:membrane"/>
    <property type="evidence" value="ECO:0007669"/>
    <property type="project" value="UniProtKB-SubCell"/>
</dbReference>
<dbReference type="GO" id="GO:0005524">
    <property type="term" value="F:ATP binding"/>
    <property type="evidence" value="ECO:0007669"/>
    <property type="project" value="UniProtKB-KW"/>
</dbReference>
<evidence type="ECO:0000259" key="9">
    <source>
        <dbReference type="PROSITE" id="PS50893"/>
    </source>
</evidence>
<keyword evidence="7 8" id="KW-0472">Membrane</keyword>
<dbReference type="Pfam" id="PF01061">
    <property type="entry name" value="ABC2_membrane"/>
    <property type="match status" value="2"/>
</dbReference>
<keyword evidence="2" id="KW-0813">Transport</keyword>
<evidence type="ECO:0000256" key="7">
    <source>
        <dbReference type="ARBA" id="ARBA00023136"/>
    </source>
</evidence>
<evidence type="ECO:0000256" key="1">
    <source>
        <dbReference type="ARBA" id="ARBA00004141"/>
    </source>
</evidence>
<dbReference type="InterPro" id="IPR043926">
    <property type="entry name" value="ABCG_dom"/>
</dbReference>
<keyword evidence="11" id="KW-1185">Reference proteome</keyword>
<keyword evidence="5" id="KW-0067">ATP-binding</keyword>
<accession>A0A197KGG9</accession>
<dbReference type="Pfam" id="PF19055">
    <property type="entry name" value="ABC2_membrane_7"/>
    <property type="match status" value="1"/>
</dbReference>
<dbReference type="PROSITE" id="PS50893">
    <property type="entry name" value="ABC_TRANSPORTER_2"/>
    <property type="match status" value="2"/>
</dbReference>
<dbReference type="InterPro" id="IPR017871">
    <property type="entry name" value="ABC_transporter-like_CS"/>
</dbReference>
<evidence type="ECO:0000256" key="3">
    <source>
        <dbReference type="ARBA" id="ARBA00022692"/>
    </source>
</evidence>
<dbReference type="OrthoDB" id="66620at2759"/>
<keyword evidence="4" id="KW-0547">Nucleotide-binding</keyword>
<feature type="transmembrane region" description="Helical" evidence="8">
    <location>
        <begin position="337"/>
        <end position="358"/>
    </location>
</feature>
<dbReference type="Proteomes" id="UP000078512">
    <property type="component" value="Unassembled WGS sequence"/>
</dbReference>
<comment type="subcellular location">
    <subcellularLocation>
        <location evidence="1">Membrane</location>
        <topology evidence="1">Multi-pass membrane protein</topology>
    </subcellularLocation>
</comment>
<dbReference type="GO" id="GO:0140359">
    <property type="term" value="F:ABC-type transporter activity"/>
    <property type="evidence" value="ECO:0007669"/>
    <property type="project" value="InterPro"/>
</dbReference>
<feature type="domain" description="ABC transporter" evidence="9">
    <location>
        <begin position="643"/>
        <end position="891"/>
    </location>
</feature>
<dbReference type="GO" id="GO:0016887">
    <property type="term" value="F:ATP hydrolysis activity"/>
    <property type="evidence" value="ECO:0007669"/>
    <property type="project" value="InterPro"/>
</dbReference>
<feature type="transmembrane region" description="Helical" evidence="8">
    <location>
        <begin position="1119"/>
        <end position="1140"/>
    </location>
</feature>
<dbReference type="STRING" id="1314771.A0A197KGG9"/>
<sequence>VCIILGGSGSGKTTLLNAIARRMNDLEVCTSGSIKCNGTNDKKFWNDASVGYLQQDDFLMPFLTVRETLNYAAHLRLPRTMSSQKKCELVELVLLELGLKECANTRVGKPSGGEGAGSAIPGISGGERRRVSVGIQLLTNPMMLLCDEVTSGLDAFSSYEVIKSLTKLAKSTQKTIVISIHQPRSEIFKLLSESDGQMVLLSKGDVIYSGPVRSALPWVESTGVGGCSTGVNPFDYLLDLSMVDFASEDIAKSTAVRRHLLVQAWAQREKGSGLDTSTGDTSILTRIGNVSLEQTGGASSLVSSAVSVSLEGSGTSLWSQVRVLTSRGWTNQIRDSMVLWGCICECIVIGLAIGSIFYDLDDSLGGIRSRSSLAYAVGAIQSYLMLMILIHRLSKEIAVYDRERMDHWYGPLPHLISTCLYSTPLNVLYPIVFSAIVYYMTGLRTDSAQHFGWWLLMNLAMQFITLSFAMLCSSLVRGFSSASLLGNAIFIFFDLSTGFFIVNDSIPSWLRWIKYLAYPHACYSILTINEFTDNRFDCPYARLNGSWDSNMCAPWDGNLILKNQLDIDSHYFQGPIIQMACCFIGFLFVAWLALTINVVNPTSMGTGRTTIDMFLNQAAAIFLHNKPATPSEPELSSIASSGVGLDNEKARSGETQKIEKQLLKDVDLVFPTGELTAIIGGSGAGKTSLLNTLLGRTPPNLKMTGSIYYNGTKNPSLRMINGVSSYVRQDDHFLLSHLTVRETLQFAAELRMESSVSKADKYAKVEDIIDLIGLRECANVIVGNSAVKGCSGGQRRRVSIGIQLVTEPACLILDEPTSGLDALTAKAVVLTLKRIAASGRTVVCTIHQPRADIWQLFDNVVLLVTGGRVAYSGRVDKVVEYFADAGYVVPMFTNVPDFILDTASVNLRSIELEEETRKTVNALVDRFNTNKHEILASLLSKGSLGELAEVNPQFASFSKAFPILTRRSFVNTFRQKSLYFNRIFQPVIMAIIITIFFAPLGNGPSDVISRFGVLQETSPIVFVGMLNNVAIYPFEASRDIAFREISDGGYSVTSFFFSFLVNEVPLEIIGSLGVTVFMLVITHMKVTVVTFFSFWVVMFGYISAGESIGITFSTFTTNAGFNITVMSSLLSIFAFMTGIVSVNMPQWLNDINYISLFKYGSAIITMNEFDGKLFDCSKDDITSGACPYQTGESVLELFNFQEKNWSLYMSLFVIAVVVYRLLAWLVLVAKAKSNRW</sequence>
<dbReference type="PANTHER" id="PTHR48041">
    <property type="entry name" value="ABC TRANSPORTER G FAMILY MEMBER 28"/>
    <property type="match status" value="1"/>
</dbReference>
<feature type="transmembrane region" description="Helical" evidence="8">
    <location>
        <begin position="983"/>
        <end position="1001"/>
    </location>
</feature>
<feature type="transmembrane region" description="Helical" evidence="8">
    <location>
        <begin position="451"/>
        <end position="472"/>
    </location>
</feature>
<reference evidence="10 11" key="1">
    <citation type="submission" date="2016-05" db="EMBL/GenBank/DDBJ databases">
        <title>Genome sequencing reveals origins of a unique bacterial endosymbiosis in the earliest lineages of terrestrial Fungi.</title>
        <authorList>
            <consortium name="DOE Joint Genome Institute"/>
            <person name="Uehling J."/>
            <person name="Gryganskyi A."/>
            <person name="Hameed K."/>
            <person name="Tschaplinski T."/>
            <person name="Misztal P."/>
            <person name="Wu S."/>
            <person name="Desiro A."/>
            <person name="Vande Pol N."/>
            <person name="Du Z.-Y."/>
            <person name="Zienkiewicz A."/>
            <person name="Zienkiewicz K."/>
            <person name="Morin E."/>
            <person name="Tisserant E."/>
            <person name="Splivallo R."/>
            <person name="Hainaut M."/>
            <person name="Henrissat B."/>
            <person name="Ohm R."/>
            <person name="Kuo A."/>
            <person name="Yan J."/>
            <person name="Lipzen A."/>
            <person name="Nolan M."/>
            <person name="Labutti K."/>
            <person name="Barry K."/>
            <person name="Goldstein A."/>
            <person name="Labbe J."/>
            <person name="Schadt C."/>
            <person name="Tuskan G."/>
            <person name="Grigoriev I."/>
            <person name="Martin F."/>
            <person name="Vilgalys R."/>
            <person name="Bonito G."/>
        </authorList>
    </citation>
    <scope>NUCLEOTIDE SEQUENCE [LARGE SCALE GENOMIC DNA]</scope>
    <source>
        <strain evidence="10 11">AG-77</strain>
    </source>
</reference>
<dbReference type="SUPFAM" id="SSF52540">
    <property type="entry name" value="P-loop containing nucleoside triphosphate hydrolases"/>
    <property type="match status" value="2"/>
</dbReference>
<keyword evidence="6 8" id="KW-1133">Transmembrane helix</keyword>
<gene>
    <name evidence="10" type="ORF">K457DRAFT_65598</name>
</gene>
<evidence type="ECO:0000313" key="10">
    <source>
        <dbReference type="EMBL" id="OAQ35771.1"/>
    </source>
</evidence>
<name>A0A197KGG9_9FUNG</name>
<feature type="transmembrane region" description="Helical" evidence="8">
    <location>
        <begin position="1205"/>
        <end position="1229"/>
    </location>
</feature>
<dbReference type="InterPro" id="IPR027417">
    <property type="entry name" value="P-loop_NTPase"/>
</dbReference>
<keyword evidence="3 8" id="KW-0812">Transmembrane</keyword>
<feature type="transmembrane region" description="Helical" evidence="8">
    <location>
        <begin position="1092"/>
        <end position="1112"/>
    </location>
</feature>
<dbReference type="Gene3D" id="3.40.50.300">
    <property type="entry name" value="P-loop containing nucleotide triphosphate hydrolases"/>
    <property type="match status" value="2"/>
</dbReference>
<proteinExistence type="predicted"/>
<feature type="non-terminal residue" evidence="10">
    <location>
        <position position="1"/>
    </location>
</feature>
<feature type="transmembrane region" description="Helical" evidence="8">
    <location>
        <begin position="1055"/>
        <end position="1080"/>
    </location>
</feature>
<evidence type="ECO:0000256" key="2">
    <source>
        <dbReference type="ARBA" id="ARBA00022448"/>
    </source>
</evidence>
<dbReference type="InterPro" id="IPR003593">
    <property type="entry name" value="AAA+_ATPase"/>
</dbReference>
<dbReference type="InterPro" id="IPR003439">
    <property type="entry name" value="ABC_transporter-like_ATP-bd"/>
</dbReference>
<keyword evidence="10" id="KW-0378">Hydrolase</keyword>
<evidence type="ECO:0000256" key="6">
    <source>
        <dbReference type="ARBA" id="ARBA00022989"/>
    </source>
</evidence>
<feature type="domain" description="ABC transporter" evidence="9">
    <location>
        <begin position="1"/>
        <end position="228"/>
    </location>
</feature>
<dbReference type="SMART" id="SM00382">
    <property type="entry name" value="AAA"/>
    <property type="match status" value="2"/>
</dbReference>
<organism evidence="10 11">
    <name type="scientific">Linnemannia elongata AG-77</name>
    <dbReference type="NCBI Taxonomy" id="1314771"/>
    <lineage>
        <taxon>Eukaryota</taxon>
        <taxon>Fungi</taxon>
        <taxon>Fungi incertae sedis</taxon>
        <taxon>Mucoromycota</taxon>
        <taxon>Mortierellomycotina</taxon>
        <taxon>Mortierellomycetes</taxon>
        <taxon>Mortierellales</taxon>
        <taxon>Mortierellaceae</taxon>
        <taxon>Linnemannia</taxon>
    </lineage>
</organism>
<protein>
    <submittedName>
        <fullName evidence="10">p-loop containing nucleoside triphosphate hydrolase protein</fullName>
    </submittedName>
</protein>
<evidence type="ECO:0000313" key="11">
    <source>
        <dbReference type="Proteomes" id="UP000078512"/>
    </source>
</evidence>
<feature type="transmembrane region" description="Helical" evidence="8">
    <location>
        <begin position="373"/>
        <end position="394"/>
    </location>
</feature>
<feature type="transmembrane region" description="Helical" evidence="8">
    <location>
        <begin position="415"/>
        <end position="439"/>
    </location>
</feature>
<dbReference type="InterPro" id="IPR050352">
    <property type="entry name" value="ABCG_transporters"/>
</dbReference>
<dbReference type="Pfam" id="PF00005">
    <property type="entry name" value="ABC_tran"/>
    <property type="match status" value="2"/>
</dbReference>
<evidence type="ECO:0000256" key="5">
    <source>
        <dbReference type="ARBA" id="ARBA00022840"/>
    </source>
</evidence>
<evidence type="ECO:0000256" key="8">
    <source>
        <dbReference type="SAM" id="Phobius"/>
    </source>
</evidence>
<dbReference type="PROSITE" id="PS00211">
    <property type="entry name" value="ABC_TRANSPORTER_1"/>
    <property type="match status" value="2"/>
</dbReference>